<feature type="transmembrane region" description="Helical" evidence="8">
    <location>
        <begin position="189"/>
        <end position="207"/>
    </location>
</feature>
<evidence type="ECO:0000256" key="7">
    <source>
        <dbReference type="SAM" id="MobiDB-lite"/>
    </source>
</evidence>
<feature type="transmembrane region" description="Helical" evidence="8">
    <location>
        <begin position="538"/>
        <end position="562"/>
    </location>
</feature>
<keyword evidence="2" id="KW-0813">Transport</keyword>
<dbReference type="SUPFAM" id="SSF103473">
    <property type="entry name" value="MFS general substrate transporter"/>
    <property type="match status" value="1"/>
</dbReference>
<feature type="domain" description="Major facilitator superfamily (MFS) profile" evidence="9">
    <location>
        <begin position="122"/>
        <end position="566"/>
    </location>
</feature>
<evidence type="ECO:0000256" key="6">
    <source>
        <dbReference type="ARBA" id="ARBA00023136"/>
    </source>
</evidence>
<dbReference type="PANTHER" id="PTHR42718:SF46">
    <property type="entry name" value="BLR6921 PROTEIN"/>
    <property type="match status" value="1"/>
</dbReference>
<accession>A0ABY7JUJ8</accession>
<keyword evidence="5 8" id="KW-1133">Transmembrane helix</keyword>
<feature type="transmembrane region" description="Helical" evidence="8">
    <location>
        <begin position="514"/>
        <end position="532"/>
    </location>
</feature>
<evidence type="ECO:0000313" key="10">
    <source>
        <dbReference type="EMBL" id="WAX56215.1"/>
    </source>
</evidence>
<dbReference type="EMBL" id="CP097463">
    <property type="protein sequence ID" value="WAX56215.1"/>
    <property type="molecule type" value="Genomic_DNA"/>
</dbReference>
<gene>
    <name evidence="10" type="ORF">M6B22_16980</name>
</gene>
<dbReference type="PANTHER" id="PTHR42718">
    <property type="entry name" value="MAJOR FACILITATOR SUPERFAMILY MULTIDRUG TRANSPORTER MFSC"/>
    <property type="match status" value="1"/>
</dbReference>
<sequence>MRQLFTPEPRDAPAAPRHEPGRFRRDSCPAAPQELTEMIDRRSAHRGRQPAISDLWHPYSVPRRDPGRLPLPEVPPTGRGGHCRCAPIVVTMTTHTEASVASRLRSLSQTPTDLGDRRARAALAVLLTASFVLAVDFSILNVALPRIGADVGFSLAGLQWISTAFAICAAGFTLLFGRCADLFGRRRQFLAGIGLLGLASLTGGLAQSPSLLIVARLAQGLATAAVVPAALSLLTTIFPEGPRRDRALGLNGALMAAGFTSGAVAGGLLTDLISWRWAFFLNVIIAVGVLALGPRVLDETPSTARRPLDVLGAATVTAALTALTYGLTQAGEHGWGDRHAWLPLLAAALLLVAFTLIEQRVRDPLVPLRVLRHRSVATGNVVGVLAFATETSLVFLLTLYLQHVLGFSPLQAGLSFAVLGIGTVLGGMLGPRLIGRAGNQAAMAIALTVQAVATGPMIAIGRADAWLALVLAATFLGGIANLVAIVGFMVTATSGRPDDEQGLATGLATMSQQLGITLGTPIMSAVATGVAHDHGVLIGLRAATGIDAAICLAAAVLAAVLLPEVTR</sequence>
<feature type="transmembrane region" description="Helical" evidence="8">
    <location>
        <begin position="441"/>
        <end position="460"/>
    </location>
</feature>
<evidence type="ECO:0000256" key="3">
    <source>
        <dbReference type="ARBA" id="ARBA00022475"/>
    </source>
</evidence>
<evidence type="ECO:0000256" key="4">
    <source>
        <dbReference type="ARBA" id="ARBA00022692"/>
    </source>
</evidence>
<dbReference type="CDD" id="cd17321">
    <property type="entry name" value="MFS_MMR_MDR_like"/>
    <property type="match status" value="1"/>
</dbReference>
<feature type="transmembrane region" description="Helical" evidence="8">
    <location>
        <begin position="247"/>
        <end position="269"/>
    </location>
</feature>
<feature type="transmembrane region" description="Helical" evidence="8">
    <location>
        <begin position="156"/>
        <end position="177"/>
    </location>
</feature>
<keyword evidence="3" id="KW-1003">Cell membrane</keyword>
<organism evidence="10 11">
    <name type="scientific">Jatrophihabitans cynanchi</name>
    <dbReference type="NCBI Taxonomy" id="2944128"/>
    <lineage>
        <taxon>Bacteria</taxon>
        <taxon>Bacillati</taxon>
        <taxon>Actinomycetota</taxon>
        <taxon>Actinomycetes</taxon>
        <taxon>Jatrophihabitantales</taxon>
        <taxon>Jatrophihabitantaceae</taxon>
        <taxon>Jatrophihabitans</taxon>
    </lineage>
</organism>
<feature type="compositionally biased region" description="Basic and acidic residues" evidence="7">
    <location>
        <begin position="8"/>
        <end position="27"/>
    </location>
</feature>
<dbReference type="Gene3D" id="1.20.1250.20">
    <property type="entry name" value="MFS general substrate transporter like domains"/>
    <property type="match status" value="1"/>
</dbReference>
<evidence type="ECO:0000256" key="1">
    <source>
        <dbReference type="ARBA" id="ARBA00004651"/>
    </source>
</evidence>
<feature type="region of interest" description="Disordered" evidence="7">
    <location>
        <begin position="1"/>
        <end position="59"/>
    </location>
</feature>
<keyword evidence="11" id="KW-1185">Reference proteome</keyword>
<feature type="transmembrane region" description="Helical" evidence="8">
    <location>
        <begin position="121"/>
        <end position="144"/>
    </location>
</feature>
<dbReference type="PROSITE" id="PS50850">
    <property type="entry name" value="MFS"/>
    <property type="match status" value="1"/>
</dbReference>
<dbReference type="InterPro" id="IPR020846">
    <property type="entry name" value="MFS_dom"/>
</dbReference>
<dbReference type="Gene3D" id="1.20.1720.10">
    <property type="entry name" value="Multidrug resistance protein D"/>
    <property type="match status" value="1"/>
</dbReference>
<keyword evidence="4 8" id="KW-0812">Transmembrane</keyword>
<feature type="transmembrane region" description="Helical" evidence="8">
    <location>
        <begin position="407"/>
        <end position="429"/>
    </location>
</feature>
<dbReference type="Proteomes" id="UP001164693">
    <property type="component" value="Chromosome"/>
</dbReference>
<comment type="subcellular location">
    <subcellularLocation>
        <location evidence="1">Cell membrane</location>
        <topology evidence="1">Multi-pass membrane protein</topology>
    </subcellularLocation>
</comment>
<dbReference type="InterPro" id="IPR036259">
    <property type="entry name" value="MFS_trans_sf"/>
</dbReference>
<evidence type="ECO:0000313" key="11">
    <source>
        <dbReference type="Proteomes" id="UP001164693"/>
    </source>
</evidence>
<keyword evidence="6 8" id="KW-0472">Membrane</keyword>
<dbReference type="InterPro" id="IPR011701">
    <property type="entry name" value="MFS"/>
</dbReference>
<reference evidence="10" key="1">
    <citation type="submission" date="2022-05" db="EMBL/GenBank/DDBJ databases">
        <title>Jatrophihabitans sp. SB3-54 whole genome sequence.</title>
        <authorList>
            <person name="Suh M.K."/>
            <person name="Eom M.K."/>
            <person name="Kim J.S."/>
            <person name="Kim H.S."/>
            <person name="Do H.E."/>
            <person name="Shin Y.K."/>
            <person name="Lee J.-S."/>
        </authorList>
    </citation>
    <scope>NUCLEOTIDE SEQUENCE</scope>
    <source>
        <strain evidence="10">SB3-54</strain>
    </source>
</reference>
<feature type="transmembrane region" description="Helical" evidence="8">
    <location>
        <begin position="340"/>
        <end position="357"/>
    </location>
</feature>
<name>A0ABY7JUJ8_9ACTN</name>
<evidence type="ECO:0000256" key="5">
    <source>
        <dbReference type="ARBA" id="ARBA00022989"/>
    </source>
</evidence>
<feature type="transmembrane region" description="Helical" evidence="8">
    <location>
        <begin position="213"/>
        <end position="235"/>
    </location>
</feature>
<proteinExistence type="predicted"/>
<feature type="transmembrane region" description="Helical" evidence="8">
    <location>
        <begin position="378"/>
        <end position="401"/>
    </location>
</feature>
<protein>
    <submittedName>
        <fullName evidence="10">MFS transporter</fullName>
    </submittedName>
</protein>
<evidence type="ECO:0000256" key="8">
    <source>
        <dbReference type="SAM" id="Phobius"/>
    </source>
</evidence>
<evidence type="ECO:0000259" key="9">
    <source>
        <dbReference type="PROSITE" id="PS50850"/>
    </source>
</evidence>
<dbReference type="PRINTS" id="PR01036">
    <property type="entry name" value="TCRTETB"/>
</dbReference>
<feature type="transmembrane region" description="Helical" evidence="8">
    <location>
        <begin position="466"/>
        <end position="493"/>
    </location>
</feature>
<evidence type="ECO:0000256" key="2">
    <source>
        <dbReference type="ARBA" id="ARBA00022448"/>
    </source>
</evidence>
<dbReference type="Pfam" id="PF07690">
    <property type="entry name" value="MFS_1"/>
    <property type="match status" value="1"/>
</dbReference>
<feature type="transmembrane region" description="Helical" evidence="8">
    <location>
        <begin position="308"/>
        <end position="328"/>
    </location>
</feature>
<feature type="transmembrane region" description="Helical" evidence="8">
    <location>
        <begin position="275"/>
        <end position="296"/>
    </location>
</feature>